<evidence type="ECO:0000256" key="2">
    <source>
        <dbReference type="ARBA" id="ARBA00007349"/>
    </source>
</evidence>
<accession>A0ABP1FII4</accession>
<dbReference type="InterPro" id="IPR001898">
    <property type="entry name" value="SLC13A/DASS"/>
</dbReference>
<evidence type="ECO:0000256" key="1">
    <source>
        <dbReference type="ARBA" id="ARBA00004478"/>
    </source>
</evidence>
<keyword evidence="3 7" id="KW-0812">Transmembrane</keyword>
<dbReference type="Pfam" id="PF00939">
    <property type="entry name" value="Na_sulph_symp"/>
    <property type="match status" value="1"/>
</dbReference>
<feature type="transmembrane region" description="Helical" evidence="7">
    <location>
        <begin position="164"/>
        <end position="184"/>
    </location>
</feature>
<evidence type="ECO:0000256" key="4">
    <source>
        <dbReference type="ARBA" id="ARBA00022780"/>
    </source>
</evidence>
<name>A0ABP1FII4_9CHLO</name>
<evidence type="ECO:0000256" key="3">
    <source>
        <dbReference type="ARBA" id="ARBA00022692"/>
    </source>
</evidence>
<evidence type="ECO:0000256" key="7">
    <source>
        <dbReference type="SAM" id="Phobius"/>
    </source>
</evidence>
<comment type="similarity">
    <text evidence="2">Belongs to the SLC13A/DASS transporter (TC 2.A.47) family. DIT1 subfamily.</text>
</comment>
<feature type="transmembrane region" description="Helical" evidence="7">
    <location>
        <begin position="450"/>
        <end position="469"/>
    </location>
</feature>
<reference evidence="8 9" key="1">
    <citation type="submission" date="2024-06" db="EMBL/GenBank/DDBJ databases">
        <authorList>
            <person name="Kraege A."/>
            <person name="Thomma B."/>
        </authorList>
    </citation>
    <scope>NUCLEOTIDE SEQUENCE [LARGE SCALE GENOMIC DNA]</scope>
</reference>
<comment type="caution">
    <text evidence="8">The sequence shown here is derived from an EMBL/GenBank/DDBJ whole genome shotgun (WGS) entry which is preliminary data.</text>
</comment>
<dbReference type="NCBIfam" id="TIGR00785">
    <property type="entry name" value="dass"/>
    <property type="match status" value="1"/>
</dbReference>
<evidence type="ECO:0000313" key="8">
    <source>
        <dbReference type="EMBL" id="CAL5219161.1"/>
    </source>
</evidence>
<keyword evidence="5 7" id="KW-1133">Transmembrane helix</keyword>
<keyword evidence="4" id="KW-0934">Plastid</keyword>
<dbReference type="EMBL" id="CAXHTA020000002">
    <property type="protein sequence ID" value="CAL5219161.1"/>
    <property type="molecule type" value="Genomic_DNA"/>
</dbReference>
<feature type="transmembrane region" description="Helical" evidence="7">
    <location>
        <begin position="381"/>
        <end position="400"/>
    </location>
</feature>
<feature type="transmembrane region" description="Helical" evidence="7">
    <location>
        <begin position="125"/>
        <end position="152"/>
    </location>
</feature>
<keyword evidence="6 7" id="KW-0472">Membrane</keyword>
<dbReference type="Proteomes" id="UP001497392">
    <property type="component" value="Unassembled WGS sequence"/>
</dbReference>
<keyword evidence="9" id="KW-1185">Reference proteome</keyword>
<organism evidence="8 9">
    <name type="scientific">Coccomyxa viridis</name>
    <dbReference type="NCBI Taxonomy" id="1274662"/>
    <lineage>
        <taxon>Eukaryota</taxon>
        <taxon>Viridiplantae</taxon>
        <taxon>Chlorophyta</taxon>
        <taxon>core chlorophytes</taxon>
        <taxon>Trebouxiophyceae</taxon>
        <taxon>Trebouxiophyceae incertae sedis</taxon>
        <taxon>Coccomyxaceae</taxon>
        <taxon>Coccomyxa</taxon>
    </lineage>
</organism>
<feature type="transmembrane region" description="Helical" evidence="7">
    <location>
        <begin position="481"/>
        <end position="503"/>
    </location>
</feature>
<dbReference type="InterPro" id="IPR030676">
    <property type="entry name" value="CitT-rel"/>
</dbReference>
<protein>
    <submittedName>
        <fullName evidence="8">G943 protein</fullName>
    </submittedName>
</protein>
<feature type="transmembrane region" description="Helical" evidence="7">
    <location>
        <begin position="412"/>
        <end position="430"/>
    </location>
</feature>
<evidence type="ECO:0000256" key="6">
    <source>
        <dbReference type="ARBA" id="ARBA00023136"/>
    </source>
</evidence>
<comment type="subcellular location">
    <subcellularLocation>
        <location evidence="1">Plastid</location>
        <location evidence="1">Chloroplast inner membrane</location>
        <topology evidence="1">Multi-pass membrane protein</topology>
    </subcellularLocation>
</comment>
<gene>
    <name evidence="8" type="primary">g943</name>
    <name evidence="8" type="ORF">VP750_LOCUS820</name>
</gene>
<keyword evidence="4" id="KW-1001">Plastid inner membrane</keyword>
<feature type="transmembrane region" description="Helical" evidence="7">
    <location>
        <begin position="261"/>
        <end position="285"/>
    </location>
</feature>
<feature type="transmembrane region" description="Helical" evidence="7">
    <location>
        <begin position="305"/>
        <end position="329"/>
    </location>
</feature>
<proteinExistence type="inferred from homology"/>
<evidence type="ECO:0000313" key="9">
    <source>
        <dbReference type="Proteomes" id="UP001497392"/>
    </source>
</evidence>
<feature type="transmembrane region" description="Helical" evidence="7">
    <location>
        <begin position="532"/>
        <end position="555"/>
    </location>
</feature>
<sequence>MTISGRCLATGVPTPVVGRAAGPVRGALRLNDRNIAAQRCRALGKQEPCSLKASKSVIRCRSDRLQTLRVAASSAAAVSSSPEAPSEPPFKWGANMKNLGICVAVATIVWFVPPPEGVALKAWRLLAIFLGTIVGIITQPLPLGAVAMLGLGTTMLTKILTFPAAFSAFASEIPWLIAIAFWLSGGFIKSGLGNRVAYQIVAAFGKTTLGLAYSLVFAEALLAPAIPSVAARAGGIFFPLVKALCLACGSDPANGTEKKMGAYLMKTCFQTTCISSAMFITAMAANPLAVDLAKDALGTTISWGQWALAGLAPGLVCLIATPLILYVIYPPEQKDTPDAPEKAREELKKLGPLSRNEKITAGALAVTVGLWIFGGQVGVNAVAAALLGLAIMLITNVVTWKECLSNNAAWDTLTWFAALIGMASYLNKYGFIKWFSGKVVNVVSSYGLPWQNSFAIIVLLYFYSHYLFASGAAHIGAMYTAFLSVAIACGTPGLLAAVALGQLSNVMGCLTTYGIGSAPPYFGAGYVPQSKWYQLGLLMSFFYITVWLGVGGAWWKVIGLW</sequence>
<dbReference type="PANTHER" id="PTHR42826">
    <property type="entry name" value="DICARBOXYLATE TRANSPORTER 2.1, CHLOROPLASTIC"/>
    <property type="match status" value="1"/>
</dbReference>
<evidence type="ECO:0000256" key="5">
    <source>
        <dbReference type="ARBA" id="ARBA00022989"/>
    </source>
</evidence>